<dbReference type="PANTHER" id="PTHR40730:SF3">
    <property type="entry name" value="HTH CRO_C1-TYPE DOMAIN-CONTAINING PROTEIN"/>
    <property type="match status" value="1"/>
</dbReference>
<reference evidence="1 2" key="1">
    <citation type="journal article" date="2015" name="Int. J. Syst. Evol. Microbiol.">
        <title>Methanoculleus taiwanensis sp. nov., a methanogen isolated from deep marine sediment at the deformation front area near Taiwan.</title>
        <authorList>
            <person name="Weng C.Y."/>
            <person name="Chen S.C."/>
            <person name="Lai M.C."/>
            <person name="Wu S.Y."/>
            <person name="Lin S."/>
            <person name="Yang T.F."/>
            <person name="Chen P.C."/>
        </authorList>
    </citation>
    <scope>NUCLEOTIDE SEQUENCE [LARGE SCALE GENOMIC DNA]</scope>
    <source>
        <strain evidence="1 2">CYW4</strain>
    </source>
</reference>
<gene>
    <name evidence="1" type="ORF">ABH15_03030</name>
</gene>
<name>A0A498H619_9EURY</name>
<dbReference type="PANTHER" id="PTHR40730">
    <property type="entry name" value="TRANSCRIPTIONAL REGULATOR PROTEIN-LIKE PROTEIN"/>
    <property type="match status" value="1"/>
</dbReference>
<evidence type="ECO:0000313" key="1">
    <source>
        <dbReference type="EMBL" id="RXE57114.1"/>
    </source>
</evidence>
<keyword evidence="2" id="KW-1185">Reference proteome</keyword>
<protein>
    <submittedName>
        <fullName evidence="1">Transcriptional regulator</fullName>
    </submittedName>
</protein>
<organism evidence="1 2">
    <name type="scientific">Methanoculleus taiwanensis</name>
    <dbReference type="NCBI Taxonomy" id="1550565"/>
    <lineage>
        <taxon>Archaea</taxon>
        <taxon>Methanobacteriati</taxon>
        <taxon>Methanobacteriota</taxon>
        <taxon>Stenosarchaea group</taxon>
        <taxon>Methanomicrobia</taxon>
        <taxon>Methanomicrobiales</taxon>
        <taxon>Methanomicrobiaceae</taxon>
        <taxon>Methanoculleus</taxon>
    </lineage>
</organism>
<dbReference type="Proteomes" id="UP000290932">
    <property type="component" value="Unassembled WGS sequence"/>
</dbReference>
<dbReference type="AlphaFoldDB" id="A0A498H619"/>
<dbReference type="OrthoDB" id="42697at2157"/>
<proteinExistence type="predicted"/>
<accession>A0A498H619</accession>
<comment type="caution">
    <text evidence="1">The sequence shown here is derived from an EMBL/GenBank/DDBJ whole genome shotgun (WGS) entry which is preliminary data.</text>
</comment>
<dbReference type="EMBL" id="LHQS01000001">
    <property type="protein sequence ID" value="RXE57114.1"/>
    <property type="molecule type" value="Genomic_DNA"/>
</dbReference>
<sequence length="107" mass="11875">MKMPCQKIVWDVLPAIRAAIAEELILCGASQAEAARRLEMAPSAISQYRSKKRGYRIVFDETVMTLIRDLAQDLYEERVDDLAGRICAICRRLQAVQGVCGSCGGKN</sequence>
<dbReference type="RefSeq" id="WP_128692877.1">
    <property type="nucleotide sequence ID" value="NZ_LHQS01000001.1"/>
</dbReference>
<evidence type="ECO:0000313" key="2">
    <source>
        <dbReference type="Proteomes" id="UP000290932"/>
    </source>
</evidence>